<organism evidence="1 2">
    <name type="scientific">Scleroderma citrinum Foug A</name>
    <dbReference type="NCBI Taxonomy" id="1036808"/>
    <lineage>
        <taxon>Eukaryota</taxon>
        <taxon>Fungi</taxon>
        <taxon>Dikarya</taxon>
        <taxon>Basidiomycota</taxon>
        <taxon>Agaricomycotina</taxon>
        <taxon>Agaricomycetes</taxon>
        <taxon>Agaricomycetidae</taxon>
        <taxon>Boletales</taxon>
        <taxon>Sclerodermatineae</taxon>
        <taxon>Sclerodermataceae</taxon>
        <taxon>Scleroderma</taxon>
    </lineage>
</organism>
<dbReference type="Proteomes" id="UP000053989">
    <property type="component" value="Unassembled WGS sequence"/>
</dbReference>
<evidence type="ECO:0000313" key="2">
    <source>
        <dbReference type="Proteomes" id="UP000053989"/>
    </source>
</evidence>
<gene>
    <name evidence="1" type="ORF">SCLCIDRAFT_249081</name>
</gene>
<proteinExistence type="predicted"/>
<dbReference type="AlphaFoldDB" id="A0A0C3DIU2"/>
<reference evidence="1 2" key="1">
    <citation type="submission" date="2014-04" db="EMBL/GenBank/DDBJ databases">
        <authorList>
            <consortium name="DOE Joint Genome Institute"/>
            <person name="Kuo A."/>
            <person name="Kohler A."/>
            <person name="Nagy L.G."/>
            <person name="Floudas D."/>
            <person name="Copeland A."/>
            <person name="Barry K.W."/>
            <person name="Cichocki N."/>
            <person name="Veneault-Fourrey C."/>
            <person name="LaButti K."/>
            <person name="Lindquist E.A."/>
            <person name="Lipzen A."/>
            <person name="Lundell T."/>
            <person name="Morin E."/>
            <person name="Murat C."/>
            <person name="Sun H."/>
            <person name="Tunlid A."/>
            <person name="Henrissat B."/>
            <person name="Grigoriev I.V."/>
            <person name="Hibbett D.S."/>
            <person name="Martin F."/>
            <person name="Nordberg H.P."/>
            <person name="Cantor M.N."/>
            <person name="Hua S.X."/>
        </authorList>
    </citation>
    <scope>NUCLEOTIDE SEQUENCE [LARGE SCALE GENOMIC DNA]</scope>
    <source>
        <strain evidence="1 2">Foug A</strain>
    </source>
</reference>
<sequence length="102" mass="11190">MGTKFTTKLNQTGTHWSTLDRLHPADRLLVEQACQTVGSISAALGRLPRSPQVAMHLSLTSNLEVDRHFYLKVTSTLPCGNTSFEPAKAPVRGLNRCPSRAM</sequence>
<dbReference type="EMBL" id="KN822120">
    <property type="protein sequence ID" value="KIM56249.1"/>
    <property type="molecule type" value="Genomic_DNA"/>
</dbReference>
<accession>A0A0C3DIU2</accession>
<reference evidence="2" key="2">
    <citation type="submission" date="2015-01" db="EMBL/GenBank/DDBJ databases">
        <title>Evolutionary Origins and Diversification of the Mycorrhizal Mutualists.</title>
        <authorList>
            <consortium name="DOE Joint Genome Institute"/>
            <consortium name="Mycorrhizal Genomics Consortium"/>
            <person name="Kohler A."/>
            <person name="Kuo A."/>
            <person name="Nagy L.G."/>
            <person name="Floudas D."/>
            <person name="Copeland A."/>
            <person name="Barry K.W."/>
            <person name="Cichocki N."/>
            <person name="Veneault-Fourrey C."/>
            <person name="LaButti K."/>
            <person name="Lindquist E.A."/>
            <person name="Lipzen A."/>
            <person name="Lundell T."/>
            <person name="Morin E."/>
            <person name="Murat C."/>
            <person name="Riley R."/>
            <person name="Ohm R."/>
            <person name="Sun H."/>
            <person name="Tunlid A."/>
            <person name="Henrissat B."/>
            <person name="Grigoriev I.V."/>
            <person name="Hibbett D.S."/>
            <person name="Martin F."/>
        </authorList>
    </citation>
    <scope>NUCLEOTIDE SEQUENCE [LARGE SCALE GENOMIC DNA]</scope>
    <source>
        <strain evidence="2">Foug A</strain>
    </source>
</reference>
<dbReference type="HOGENOM" id="CLU_2279121_0_0_1"/>
<evidence type="ECO:0000313" key="1">
    <source>
        <dbReference type="EMBL" id="KIM56249.1"/>
    </source>
</evidence>
<dbReference type="InParanoid" id="A0A0C3DIU2"/>
<protein>
    <submittedName>
        <fullName evidence="1">Uncharacterized protein</fullName>
    </submittedName>
</protein>
<keyword evidence="2" id="KW-1185">Reference proteome</keyword>
<name>A0A0C3DIU2_9AGAM</name>